<evidence type="ECO:0000313" key="3">
    <source>
        <dbReference type="Proteomes" id="UP000608345"/>
    </source>
</evidence>
<keyword evidence="1" id="KW-0812">Transmembrane</keyword>
<keyword evidence="1" id="KW-0472">Membrane</keyword>
<keyword evidence="1" id="KW-1133">Transmembrane helix</keyword>
<dbReference type="EMBL" id="BMYS01000019">
    <property type="protein sequence ID" value="GGW92943.1"/>
    <property type="molecule type" value="Genomic_DNA"/>
</dbReference>
<dbReference type="Gene3D" id="1.20.120.1760">
    <property type="match status" value="1"/>
</dbReference>
<feature type="transmembrane region" description="Helical" evidence="1">
    <location>
        <begin position="73"/>
        <end position="99"/>
    </location>
</feature>
<feature type="transmembrane region" description="Helical" evidence="1">
    <location>
        <begin position="211"/>
        <end position="230"/>
    </location>
</feature>
<reference evidence="2" key="2">
    <citation type="submission" date="2020-09" db="EMBL/GenBank/DDBJ databases">
        <authorList>
            <person name="Sun Q."/>
            <person name="Kim S."/>
        </authorList>
    </citation>
    <scope>NUCLEOTIDE SEQUENCE</scope>
    <source>
        <strain evidence="2">KCTC 23732</strain>
    </source>
</reference>
<reference evidence="2" key="1">
    <citation type="journal article" date="2014" name="Int. J. Syst. Evol. Microbiol.">
        <title>Complete genome sequence of Corynebacterium casei LMG S-19264T (=DSM 44701T), isolated from a smear-ripened cheese.</title>
        <authorList>
            <consortium name="US DOE Joint Genome Institute (JGI-PGF)"/>
            <person name="Walter F."/>
            <person name="Albersmeier A."/>
            <person name="Kalinowski J."/>
            <person name="Ruckert C."/>
        </authorList>
    </citation>
    <scope>NUCLEOTIDE SEQUENCE</scope>
    <source>
        <strain evidence="2">KCTC 23732</strain>
    </source>
</reference>
<evidence type="ECO:0000313" key="2">
    <source>
        <dbReference type="EMBL" id="GGW92943.1"/>
    </source>
</evidence>
<evidence type="ECO:0000256" key="1">
    <source>
        <dbReference type="SAM" id="Phobius"/>
    </source>
</evidence>
<protein>
    <submittedName>
        <fullName evidence="2">CDP-diacylglycerol--glycerol-3-phosphate 3-phosphatidyltransferase</fullName>
    </submittedName>
</protein>
<keyword evidence="3" id="KW-1185">Reference proteome</keyword>
<organism evidence="2 3">
    <name type="scientific">Advenella faeciporci</name>
    <dbReference type="NCBI Taxonomy" id="797535"/>
    <lineage>
        <taxon>Bacteria</taxon>
        <taxon>Pseudomonadati</taxon>
        <taxon>Pseudomonadota</taxon>
        <taxon>Betaproteobacteria</taxon>
        <taxon>Burkholderiales</taxon>
        <taxon>Alcaligenaceae</taxon>
    </lineage>
</organism>
<sequence length="244" mass="26715">MLYLAVALTIAWNDNFQKRITGYVMDKRLSLKTDAAENRRPIASRQNRLVIGFVSFLARQPFPTPNQISCISILFAAIGALALLVWPGIYGLVLCAVGIQLRLICNLLDGMVALEGGKKTATGEIFNEFPDRIADTLLIVALGYAINLSWLGWLGALLAALTAYIRVFGGSLGLPQSFRGPMAKQHRMAVFTVACLLGAIESHLWSTQYCLILANSVIAVGSLITCYTRTKDIVTELEHRRSQA</sequence>
<comment type="caution">
    <text evidence="2">The sequence shown here is derived from an EMBL/GenBank/DDBJ whole genome shotgun (WGS) entry which is preliminary data.</text>
</comment>
<dbReference type="Proteomes" id="UP000608345">
    <property type="component" value="Unassembled WGS sequence"/>
</dbReference>
<accession>A0A918JPB9</accession>
<feature type="transmembrane region" description="Helical" evidence="1">
    <location>
        <begin position="137"/>
        <end position="167"/>
    </location>
</feature>
<proteinExistence type="predicted"/>
<gene>
    <name evidence="2" type="ORF">GCM10011450_23660</name>
</gene>
<name>A0A918JPB9_9BURK</name>
<dbReference type="InterPro" id="IPR043130">
    <property type="entry name" value="CDP-OH_PTrfase_TM_dom"/>
</dbReference>
<dbReference type="AlphaFoldDB" id="A0A918JPB9"/>